<dbReference type="InterPro" id="IPR038332">
    <property type="entry name" value="PPE_sf"/>
</dbReference>
<dbReference type="Pfam" id="PF00823">
    <property type="entry name" value="PPE"/>
    <property type="match status" value="1"/>
</dbReference>
<comment type="similarity">
    <text evidence="1">Belongs to the mycobacterial PPE family.</text>
</comment>
<dbReference type="Proteomes" id="UP000092086">
    <property type="component" value="Unassembled WGS sequence"/>
</dbReference>
<sequence length="414" mass="41332">MDFGILPPEINSSRMYSGAGPGPMLAAAAAWDGLAAQLHSAAASYESVISNLTGGWRGPSSTTMAAAAAPYTVWISRTAAQAEQAADQARAAVAAYENAFAATVPPPVIAANRAQLMALIATNLFGQNTPAIMATEAQYAEMWAQDAAAMYGYAGSSASAARMTPFAQPPPTTNPGAAARQSAAAAESSATPVGNAQATLSQLMTAVPQSLQSLATTSAADPPAAAADPVSLLSALDMALTGPLGPTSLFGIIGSPYLVGIENYLIPQNAANLTSANERLERDRSKLAATGGELDRGVRMVGSPRLGGGEMPAGMGRATSVGGLSVPRGWVSAAPAIRPVAEVLSQTALPAAPAVYVADGQSGVFSNLAMSGLAGRAIAGTDTRAVGAVGRVGVPGAAATTATIIIIPADDAEE</sequence>
<dbReference type="PANTHER" id="PTHR46766">
    <property type="entry name" value="GLUTAMINE-RICH PROTEIN 2"/>
    <property type="match status" value="1"/>
</dbReference>
<dbReference type="SUPFAM" id="SSF140459">
    <property type="entry name" value="PE/PPE dimer-like"/>
    <property type="match status" value="1"/>
</dbReference>
<name>A0ABD6P2T4_9MYCO</name>
<evidence type="ECO:0000313" key="5">
    <source>
        <dbReference type="Proteomes" id="UP000092086"/>
    </source>
</evidence>
<organism evidence="4 5">
    <name type="scientific">Mycobacterium alsense</name>
    <dbReference type="NCBI Taxonomy" id="324058"/>
    <lineage>
        <taxon>Bacteria</taxon>
        <taxon>Bacillati</taxon>
        <taxon>Actinomycetota</taxon>
        <taxon>Actinomycetes</taxon>
        <taxon>Mycobacteriales</taxon>
        <taxon>Mycobacteriaceae</taxon>
        <taxon>Mycobacterium</taxon>
    </lineage>
</organism>
<dbReference type="PANTHER" id="PTHR46766:SF1">
    <property type="entry name" value="GLUTAMINE-RICH PROTEIN 2"/>
    <property type="match status" value="1"/>
</dbReference>
<dbReference type="InterPro" id="IPR022171">
    <property type="entry name" value="PPE_C"/>
</dbReference>
<reference evidence="4 5" key="1">
    <citation type="submission" date="2016-06" db="EMBL/GenBank/DDBJ databases">
        <authorList>
            <person name="Sutton G."/>
            <person name="Brinkac L."/>
            <person name="Sanka R."/>
            <person name="Adams M."/>
            <person name="Lau E."/>
            <person name="Sam S."/>
            <person name="Sreng N."/>
            <person name="Him V."/>
            <person name="Kerleguer A."/>
            <person name="Cheng S."/>
        </authorList>
    </citation>
    <scope>NUCLEOTIDE SEQUENCE [LARGE SCALE GENOMIC DNA]</scope>
    <source>
        <strain evidence="4 5">E2978</strain>
    </source>
</reference>
<dbReference type="FunFam" id="1.20.1260.20:FF:000001">
    <property type="entry name" value="PPE family protein PPE41"/>
    <property type="match status" value="1"/>
</dbReference>
<dbReference type="InterPro" id="IPR000030">
    <property type="entry name" value="PPE_dom"/>
</dbReference>
<dbReference type="Pfam" id="PF12484">
    <property type="entry name" value="PPE-SVP"/>
    <property type="match status" value="1"/>
</dbReference>
<feature type="domain" description="PPE" evidence="2">
    <location>
        <begin position="2"/>
        <end position="164"/>
    </location>
</feature>
<proteinExistence type="inferred from homology"/>
<feature type="domain" description="PPE family C-terminal" evidence="3">
    <location>
        <begin position="313"/>
        <end position="394"/>
    </location>
</feature>
<dbReference type="AlphaFoldDB" id="A0ABD6P2T4"/>
<evidence type="ECO:0000259" key="2">
    <source>
        <dbReference type="Pfam" id="PF00823"/>
    </source>
</evidence>
<evidence type="ECO:0000313" key="4">
    <source>
        <dbReference type="EMBL" id="OBG41134.1"/>
    </source>
</evidence>
<dbReference type="Gene3D" id="1.20.1260.20">
    <property type="entry name" value="PPE superfamily"/>
    <property type="match status" value="1"/>
</dbReference>
<evidence type="ECO:0000256" key="1">
    <source>
        <dbReference type="ARBA" id="ARBA00010652"/>
    </source>
</evidence>
<comment type="caution">
    <text evidence="4">The sequence shown here is derived from an EMBL/GenBank/DDBJ whole genome shotgun (WGS) entry which is preliminary data.</text>
</comment>
<protein>
    <recommendedName>
        <fullName evidence="6">PPE family protein</fullName>
    </recommendedName>
</protein>
<evidence type="ECO:0000259" key="3">
    <source>
        <dbReference type="Pfam" id="PF12484"/>
    </source>
</evidence>
<dbReference type="EMBL" id="LZIT01000095">
    <property type="protein sequence ID" value="OBG41134.1"/>
    <property type="molecule type" value="Genomic_DNA"/>
</dbReference>
<dbReference type="RefSeq" id="WP_068207889.1">
    <property type="nucleotide sequence ID" value="NZ_LZIT01000095.1"/>
</dbReference>
<accession>A0ABD6P2T4</accession>
<evidence type="ECO:0008006" key="6">
    <source>
        <dbReference type="Google" id="ProtNLM"/>
    </source>
</evidence>
<gene>
    <name evidence="4" type="ORF">A5672_12785</name>
</gene>